<keyword evidence="2" id="KW-1185">Reference proteome</keyword>
<dbReference type="InParanoid" id="B9RHR2"/>
<gene>
    <name evidence="1" type="ORF">RCOM_1768130</name>
</gene>
<reference evidence="2" key="1">
    <citation type="journal article" date="2010" name="Nat. Biotechnol.">
        <title>Draft genome sequence of the oilseed species Ricinus communis.</title>
        <authorList>
            <person name="Chan A.P."/>
            <person name="Crabtree J."/>
            <person name="Zhao Q."/>
            <person name="Lorenzi H."/>
            <person name="Orvis J."/>
            <person name="Puiu D."/>
            <person name="Melake-Berhan A."/>
            <person name="Jones K.M."/>
            <person name="Redman J."/>
            <person name="Chen G."/>
            <person name="Cahoon E.B."/>
            <person name="Gedil M."/>
            <person name="Stanke M."/>
            <person name="Haas B.J."/>
            <person name="Wortman J.R."/>
            <person name="Fraser-Liggett C.M."/>
            <person name="Ravel J."/>
            <person name="Rabinowicz P.D."/>
        </authorList>
    </citation>
    <scope>NUCLEOTIDE SEQUENCE [LARGE SCALE GENOMIC DNA]</scope>
    <source>
        <strain evidence="2">cv. Hale</strain>
    </source>
</reference>
<name>B9RHR2_RICCO</name>
<dbReference type="Proteomes" id="UP000008311">
    <property type="component" value="Unassembled WGS sequence"/>
</dbReference>
<proteinExistence type="predicted"/>
<organism evidence="1 2">
    <name type="scientific">Ricinus communis</name>
    <name type="common">Castor bean</name>
    <dbReference type="NCBI Taxonomy" id="3988"/>
    <lineage>
        <taxon>Eukaryota</taxon>
        <taxon>Viridiplantae</taxon>
        <taxon>Streptophyta</taxon>
        <taxon>Embryophyta</taxon>
        <taxon>Tracheophyta</taxon>
        <taxon>Spermatophyta</taxon>
        <taxon>Magnoliopsida</taxon>
        <taxon>eudicotyledons</taxon>
        <taxon>Gunneridae</taxon>
        <taxon>Pentapetalae</taxon>
        <taxon>rosids</taxon>
        <taxon>fabids</taxon>
        <taxon>Malpighiales</taxon>
        <taxon>Euphorbiaceae</taxon>
        <taxon>Acalyphoideae</taxon>
        <taxon>Acalypheae</taxon>
        <taxon>Ricinus</taxon>
    </lineage>
</organism>
<sequence>MHYVLEEQEILEAINNIMDEPKSDKENVNQAQHRCDMAAYTSWKKKDSTKFGRTTASKLRQLTIKFDTFKKVPNKSMKQHLRDNVEHDNRVEVSWTCTHR</sequence>
<evidence type="ECO:0000313" key="1">
    <source>
        <dbReference type="EMBL" id="EEF49149.1"/>
    </source>
</evidence>
<dbReference type="EMBL" id="EQ973780">
    <property type="protein sequence ID" value="EEF49149.1"/>
    <property type="molecule type" value="Genomic_DNA"/>
</dbReference>
<dbReference type="AlphaFoldDB" id="B9RHR2"/>
<protein>
    <submittedName>
        <fullName evidence="1">Uncharacterized protein</fullName>
    </submittedName>
</protein>
<evidence type="ECO:0000313" key="2">
    <source>
        <dbReference type="Proteomes" id="UP000008311"/>
    </source>
</evidence>
<accession>B9RHR2</accession>